<name>A0ABR8U9P7_9BACL</name>
<keyword evidence="1" id="KW-0812">Transmembrane</keyword>
<dbReference type="EMBL" id="JACSQN010000007">
    <property type="protein sequence ID" value="MBD7984755.1"/>
    <property type="molecule type" value="Genomic_DNA"/>
</dbReference>
<dbReference type="Proteomes" id="UP000626786">
    <property type="component" value="Unassembled WGS sequence"/>
</dbReference>
<keyword evidence="1" id="KW-0472">Membrane</keyword>
<reference evidence="2 3" key="1">
    <citation type="submission" date="2020-08" db="EMBL/GenBank/DDBJ databases">
        <title>A Genomic Blueprint of the Chicken Gut Microbiome.</title>
        <authorList>
            <person name="Gilroy R."/>
            <person name="Ravi A."/>
            <person name="Getino M."/>
            <person name="Pursley I."/>
            <person name="Horton D.L."/>
            <person name="Alikhan N.-F."/>
            <person name="Baker D."/>
            <person name="Gharbi K."/>
            <person name="Hall N."/>
            <person name="Watson M."/>
            <person name="Adriaenssens E.M."/>
            <person name="Foster-Nyarko E."/>
            <person name="Jarju S."/>
            <person name="Secka A."/>
            <person name="Antonio M."/>
            <person name="Oren A."/>
            <person name="Chaudhuri R."/>
            <person name="La Ragione R.M."/>
            <person name="Hildebrand F."/>
            <person name="Pallen M.J."/>
        </authorList>
    </citation>
    <scope>NUCLEOTIDE SEQUENCE [LARGE SCALE GENOMIC DNA]</scope>
    <source>
        <strain evidence="2 3">Sa2YVA2</strain>
    </source>
</reference>
<feature type="transmembrane region" description="Helical" evidence="1">
    <location>
        <begin position="12"/>
        <end position="35"/>
    </location>
</feature>
<sequence length="222" mass="26056">MREAAFYYNEQLLKIIAYGIVIMVPVWLIFSNYSLTLLSVDWGGRESLVNVLLNMMLFVIFVHPLFLLYKRVSVDEEMEFKEMVKGFIWSIGPILAVGTLISILIYGGIFIFYIPGFVIAPLLFILPFTYQSENTLRDWVKTSIEFYINNFMQVWIQIIFWICFTTLLWFGVLYLTSFLEMNYVAFLVARLVFSIVVFPFVVFAISEKLLNMKEEAEEKWAN</sequence>
<feature type="transmembrane region" description="Helical" evidence="1">
    <location>
        <begin position="87"/>
        <end position="106"/>
    </location>
</feature>
<accession>A0ABR8U9P7</accession>
<evidence type="ECO:0000256" key="1">
    <source>
        <dbReference type="SAM" id="Phobius"/>
    </source>
</evidence>
<evidence type="ECO:0000313" key="3">
    <source>
        <dbReference type="Proteomes" id="UP000626786"/>
    </source>
</evidence>
<comment type="caution">
    <text evidence="2">The sequence shown here is derived from an EMBL/GenBank/DDBJ whole genome shotgun (WGS) entry which is preliminary data.</text>
</comment>
<organism evidence="2 3">
    <name type="scientific">Sporosarcina quadrami</name>
    <dbReference type="NCBI Taxonomy" id="2762234"/>
    <lineage>
        <taxon>Bacteria</taxon>
        <taxon>Bacillati</taxon>
        <taxon>Bacillota</taxon>
        <taxon>Bacilli</taxon>
        <taxon>Bacillales</taxon>
        <taxon>Caryophanaceae</taxon>
        <taxon>Sporosarcina</taxon>
    </lineage>
</organism>
<feature type="transmembrane region" description="Helical" evidence="1">
    <location>
        <begin position="151"/>
        <end position="175"/>
    </location>
</feature>
<feature type="transmembrane region" description="Helical" evidence="1">
    <location>
        <begin position="47"/>
        <end position="67"/>
    </location>
</feature>
<feature type="transmembrane region" description="Helical" evidence="1">
    <location>
        <begin position="112"/>
        <end position="130"/>
    </location>
</feature>
<feature type="transmembrane region" description="Helical" evidence="1">
    <location>
        <begin position="181"/>
        <end position="205"/>
    </location>
</feature>
<keyword evidence="1" id="KW-1133">Transmembrane helix</keyword>
<keyword evidence="3" id="KW-1185">Reference proteome</keyword>
<evidence type="ECO:0008006" key="4">
    <source>
        <dbReference type="Google" id="ProtNLM"/>
    </source>
</evidence>
<protein>
    <recommendedName>
        <fullName evidence="4">DUF4013 domain-containing protein</fullName>
    </recommendedName>
</protein>
<proteinExistence type="predicted"/>
<dbReference type="RefSeq" id="WP_191694453.1">
    <property type="nucleotide sequence ID" value="NZ_JACSQN010000007.1"/>
</dbReference>
<gene>
    <name evidence="2" type="ORF">H9649_09190</name>
</gene>
<evidence type="ECO:0000313" key="2">
    <source>
        <dbReference type="EMBL" id="MBD7984755.1"/>
    </source>
</evidence>